<keyword evidence="1" id="KW-0433">Leucine-rich repeat</keyword>
<dbReference type="Pfam" id="PF13855">
    <property type="entry name" value="LRR_8"/>
    <property type="match status" value="1"/>
</dbReference>
<keyword evidence="4" id="KW-0325">Glycoprotein</keyword>
<dbReference type="PANTHER" id="PTHR45842">
    <property type="entry name" value="SYNAPTIC ADHESION-LIKE MOLECULE SALM"/>
    <property type="match status" value="1"/>
</dbReference>
<evidence type="ECO:0000256" key="5">
    <source>
        <dbReference type="SAM" id="SignalP"/>
    </source>
</evidence>
<dbReference type="InterPro" id="IPR032675">
    <property type="entry name" value="LRR_dom_sf"/>
</dbReference>
<reference evidence="6" key="1">
    <citation type="submission" date="2012-12" db="EMBL/GenBank/DDBJ databases">
        <title>Identification and characterization of a phenylalanine ammonia-lyase gene family in Isatis indigotica Fort.</title>
        <authorList>
            <person name="Liu Q."/>
            <person name="Chen J."/>
            <person name="Zhou X."/>
            <person name="Di P."/>
            <person name="Xiao Y."/>
            <person name="Xuan H."/>
            <person name="Zhang L."/>
            <person name="Chen W."/>
        </authorList>
    </citation>
    <scope>NUCLEOTIDE SEQUENCE</scope>
    <source>
        <tissue evidence="6">Salivary gland</tissue>
    </source>
</reference>
<feature type="signal peptide" evidence="5">
    <location>
        <begin position="1"/>
        <end position="22"/>
    </location>
</feature>
<dbReference type="PANTHER" id="PTHR45842:SF12">
    <property type="entry name" value="KEKKON 5, ISOFORM A"/>
    <property type="match status" value="1"/>
</dbReference>
<dbReference type="InterPro" id="IPR050467">
    <property type="entry name" value="LRFN"/>
</dbReference>
<evidence type="ECO:0000256" key="3">
    <source>
        <dbReference type="ARBA" id="ARBA00022737"/>
    </source>
</evidence>
<dbReference type="InterPro" id="IPR003591">
    <property type="entry name" value="Leu-rich_rpt_typical-subtyp"/>
</dbReference>
<evidence type="ECO:0000256" key="2">
    <source>
        <dbReference type="ARBA" id="ARBA00022729"/>
    </source>
</evidence>
<sequence>MKSLGRIISCLTFTLMATRSFCDPSCYTSFGSTYNYYVCSGFTNPTDLRNQVPRAPSQPNTYFFLKDSNLDYIPAELFTHAAPAVLEFRNVTVRSYAQPGSEINPFSGLEESLHSLVFSHNSSLPESWAMFSHLTKLELLKLFNVTQVNFTRDFNSLPQGLKEVHVLSTSVGYVDDDWMSSLHNLQTIVIMVTDLRSITRGMLPKPAPKLRLLQLRDNQLTSLPVDLTEDLPALEILDVKRNKISSFRKETLDPLDRDGTFVDLEGNLLDCDCSQSFLLHTPDRWHYPFCKDVSLHSRRFLRFLIGPDLCDENRGEIHQ</sequence>
<dbReference type="EMBL" id="GADI01004302">
    <property type="protein sequence ID" value="JAA69506.1"/>
    <property type="molecule type" value="mRNA"/>
</dbReference>
<keyword evidence="3" id="KW-0677">Repeat</keyword>
<evidence type="ECO:0000256" key="4">
    <source>
        <dbReference type="ARBA" id="ARBA00023180"/>
    </source>
</evidence>
<feature type="chain" id="PRO_5005517755" evidence="5">
    <location>
        <begin position="23"/>
        <end position="319"/>
    </location>
</feature>
<keyword evidence="2 5" id="KW-0732">Signal</keyword>
<organism evidence="6">
    <name type="scientific">Ixodes ricinus</name>
    <name type="common">Common tick</name>
    <name type="synonym">Acarus ricinus</name>
    <dbReference type="NCBI Taxonomy" id="34613"/>
    <lineage>
        <taxon>Eukaryota</taxon>
        <taxon>Metazoa</taxon>
        <taxon>Ecdysozoa</taxon>
        <taxon>Arthropoda</taxon>
        <taxon>Chelicerata</taxon>
        <taxon>Arachnida</taxon>
        <taxon>Acari</taxon>
        <taxon>Parasitiformes</taxon>
        <taxon>Ixodida</taxon>
        <taxon>Ixodoidea</taxon>
        <taxon>Ixodidae</taxon>
        <taxon>Ixodinae</taxon>
        <taxon>Ixodes</taxon>
    </lineage>
</organism>
<dbReference type="InterPro" id="IPR001611">
    <property type="entry name" value="Leu-rich_rpt"/>
</dbReference>
<dbReference type="Gene3D" id="3.80.10.10">
    <property type="entry name" value="Ribonuclease Inhibitor"/>
    <property type="match status" value="1"/>
</dbReference>
<dbReference type="AlphaFoldDB" id="A0A0K8REJ8"/>
<proteinExistence type="evidence at transcript level"/>
<dbReference type="SUPFAM" id="SSF52058">
    <property type="entry name" value="L domain-like"/>
    <property type="match status" value="1"/>
</dbReference>
<accession>A0A0K8REJ8</accession>
<evidence type="ECO:0000313" key="6">
    <source>
        <dbReference type="EMBL" id="JAA69506.1"/>
    </source>
</evidence>
<evidence type="ECO:0000256" key="1">
    <source>
        <dbReference type="ARBA" id="ARBA00022614"/>
    </source>
</evidence>
<name>A0A0K8REJ8_IXORI</name>
<protein>
    <submittedName>
        <fullName evidence="6">Putative secreted protein</fullName>
    </submittedName>
</protein>
<dbReference type="SMART" id="SM00369">
    <property type="entry name" value="LRR_TYP"/>
    <property type="match status" value="2"/>
</dbReference>